<proteinExistence type="predicted"/>
<sequence length="69" mass="8088">MPESLKFPKKDWGALLDNLSNSTYFEHDQIAFIQFKMIICVMLTGLRLLILFQTNFALLQIILLMLYYG</sequence>
<keyword evidence="1" id="KW-0472">Membrane</keyword>
<protein>
    <submittedName>
        <fullName evidence="2">Uncharacterized protein</fullName>
    </submittedName>
</protein>
<name>A0AAU9IJM6_9CILI</name>
<dbReference type="Proteomes" id="UP001162131">
    <property type="component" value="Unassembled WGS sequence"/>
</dbReference>
<evidence type="ECO:0000256" key="1">
    <source>
        <dbReference type="SAM" id="Phobius"/>
    </source>
</evidence>
<organism evidence="2 3">
    <name type="scientific">Blepharisma stoltei</name>
    <dbReference type="NCBI Taxonomy" id="1481888"/>
    <lineage>
        <taxon>Eukaryota</taxon>
        <taxon>Sar</taxon>
        <taxon>Alveolata</taxon>
        <taxon>Ciliophora</taxon>
        <taxon>Postciliodesmatophora</taxon>
        <taxon>Heterotrichea</taxon>
        <taxon>Heterotrichida</taxon>
        <taxon>Blepharismidae</taxon>
        <taxon>Blepharisma</taxon>
    </lineage>
</organism>
<evidence type="ECO:0000313" key="2">
    <source>
        <dbReference type="EMBL" id="CAG9313971.1"/>
    </source>
</evidence>
<gene>
    <name evidence="2" type="ORF">BSTOLATCC_MIC9772</name>
</gene>
<accession>A0AAU9IJM6</accession>
<dbReference type="AlphaFoldDB" id="A0AAU9IJM6"/>
<feature type="transmembrane region" description="Helical" evidence="1">
    <location>
        <begin position="46"/>
        <end position="68"/>
    </location>
</feature>
<keyword evidence="3" id="KW-1185">Reference proteome</keyword>
<keyword evidence="1" id="KW-1133">Transmembrane helix</keyword>
<evidence type="ECO:0000313" key="3">
    <source>
        <dbReference type="Proteomes" id="UP001162131"/>
    </source>
</evidence>
<comment type="caution">
    <text evidence="2">The sequence shown here is derived from an EMBL/GenBank/DDBJ whole genome shotgun (WGS) entry which is preliminary data.</text>
</comment>
<reference evidence="2" key="1">
    <citation type="submission" date="2021-09" db="EMBL/GenBank/DDBJ databases">
        <authorList>
            <consortium name="AG Swart"/>
            <person name="Singh M."/>
            <person name="Singh A."/>
            <person name="Seah K."/>
            <person name="Emmerich C."/>
        </authorList>
    </citation>
    <scope>NUCLEOTIDE SEQUENCE</scope>
    <source>
        <strain evidence="2">ATCC30299</strain>
    </source>
</reference>
<dbReference type="EMBL" id="CAJZBQ010000011">
    <property type="protein sequence ID" value="CAG9313971.1"/>
    <property type="molecule type" value="Genomic_DNA"/>
</dbReference>
<keyword evidence="1" id="KW-0812">Transmembrane</keyword>